<sequence>MASSSSFSSAGPWHDVAAAIAAARAEQDMTLDELYLEGDAAYDRGDYATALDRFVRGADAGDGRAMSRLANMYEDGVGVDVDFERSVEWDLKAVAAGFETSLINLGIKFRRAGSMRKARYWFERALDKGDGEAALELAKLYSVSDAEEATARRYLQSAAEAGRLSQASAEEIERLSKLELSQW</sequence>
<organism evidence="1 2">
    <name type="scientific">Tahibacter soli</name>
    <dbReference type="NCBI Taxonomy" id="2983605"/>
    <lineage>
        <taxon>Bacteria</taxon>
        <taxon>Pseudomonadati</taxon>
        <taxon>Pseudomonadota</taxon>
        <taxon>Gammaproteobacteria</taxon>
        <taxon>Lysobacterales</taxon>
        <taxon>Rhodanobacteraceae</taxon>
        <taxon>Tahibacter</taxon>
    </lineage>
</organism>
<comment type="caution">
    <text evidence="1">The sequence shown here is derived from an EMBL/GenBank/DDBJ whole genome shotgun (WGS) entry which is preliminary data.</text>
</comment>
<dbReference type="Proteomes" id="UP001139971">
    <property type="component" value="Unassembled WGS sequence"/>
</dbReference>
<name>A0A9X3YPF7_9GAMM</name>
<keyword evidence="2" id="KW-1185">Reference proteome</keyword>
<protein>
    <submittedName>
        <fullName evidence="1">Sel1 repeat family protein</fullName>
    </submittedName>
</protein>
<dbReference type="RefSeq" id="WP_263544077.1">
    <property type="nucleotide sequence ID" value="NZ_JAOVZO020000020.1"/>
</dbReference>
<accession>A0A9X3YPF7</accession>
<dbReference type="SMART" id="SM00671">
    <property type="entry name" value="SEL1"/>
    <property type="match status" value="3"/>
</dbReference>
<dbReference type="EMBL" id="JAOVZO020000020">
    <property type="protein sequence ID" value="MDC8015050.1"/>
    <property type="molecule type" value="Genomic_DNA"/>
</dbReference>
<dbReference type="AlphaFoldDB" id="A0A9X3YPF7"/>
<dbReference type="InterPro" id="IPR006597">
    <property type="entry name" value="Sel1-like"/>
</dbReference>
<dbReference type="InterPro" id="IPR052945">
    <property type="entry name" value="Mitotic_Regulator"/>
</dbReference>
<dbReference type="InterPro" id="IPR011990">
    <property type="entry name" value="TPR-like_helical_dom_sf"/>
</dbReference>
<proteinExistence type="predicted"/>
<dbReference type="Pfam" id="PF08238">
    <property type="entry name" value="Sel1"/>
    <property type="match status" value="3"/>
</dbReference>
<dbReference type="PANTHER" id="PTHR43628">
    <property type="entry name" value="ACTIVATOR OF C KINASE PROTEIN 1-RELATED"/>
    <property type="match status" value="1"/>
</dbReference>
<gene>
    <name evidence="1" type="ORF">OD750_021100</name>
</gene>
<evidence type="ECO:0000313" key="2">
    <source>
        <dbReference type="Proteomes" id="UP001139971"/>
    </source>
</evidence>
<reference evidence="1" key="1">
    <citation type="submission" date="2023-02" db="EMBL/GenBank/DDBJ databases">
        <title>Tahibacter soli sp. nov. isolated from soil.</title>
        <authorList>
            <person name="Baek J.H."/>
            <person name="Lee J.K."/>
            <person name="Choi D.G."/>
            <person name="Jeon C.O."/>
        </authorList>
    </citation>
    <scope>NUCLEOTIDE SEQUENCE</scope>
    <source>
        <strain evidence="1">BL</strain>
    </source>
</reference>
<evidence type="ECO:0000313" key="1">
    <source>
        <dbReference type="EMBL" id="MDC8015050.1"/>
    </source>
</evidence>
<dbReference type="Gene3D" id="1.25.40.10">
    <property type="entry name" value="Tetratricopeptide repeat domain"/>
    <property type="match status" value="1"/>
</dbReference>
<dbReference type="PANTHER" id="PTHR43628:SF1">
    <property type="entry name" value="CHITIN SYNTHASE REGULATORY FACTOR 2-RELATED"/>
    <property type="match status" value="1"/>
</dbReference>
<dbReference type="SUPFAM" id="SSF81901">
    <property type="entry name" value="HCP-like"/>
    <property type="match status" value="1"/>
</dbReference>